<evidence type="ECO:0000313" key="11">
    <source>
        <dbReference type="EMBL" id="NZA04782.1"/>
    </source>
</evidence>
<feature type="domain" description="Nudix hydrolase" evidence="10">
    <location>
        <begin position="37"/>
        <end position="160"/>
    </location>
</feature>
<dbReference type="Pfam" id="PF00293">
    <property type="entry name" value="NUDIX"/>
    <property type="match status" value="1"/>
</dbReference>
<dbReference type="CDD" id="cd03429">
    <property type="entry name" value="NUDIX_NADH_pyrophosphatase_Nudt13"/>
    <property type="match status" value="1"/>
</dbReference>
<dbReference type="GO" id="GO:0019677">
    <property type="term" value="P:NAD+ catabolic process"/>
    <property type="evidence" value="ECO:0007669"/>
    <property type="project" value="TreeGrafter"/>
</dbReference>
<dbReference type="Proteomes" id="UP000307517">
    <property type="component" value="Unassembled WGS sequence"/>
</dbReference>
<comment type="catalytic activity">
    <reaction evidence="9">
        <text>a 5'-end NAD(+)-phospho-ribonucleoside in mRNA + H2O = a 5'-end phospho-adenosine-phospho-ribonucleoside in mRNA + beta-nicotinamide D-ribonucleotide + 2 H(+)</text>
        <dbReference type="Rhea" id="RHEA:60876"/>
        <dbReference type="Rhea" id="RHEA-COMP:15698"/>
        <dbReference type="Rhea" id="RHEA-COMP:15719"/>
        <dbReference type="ChEBI" id="CHEBI:14649"/>
        <dbReference type="ChEBI" id="CHEBI:15377"/>
        <dbReference type="ChEBI" id="CHEBI:15378"/>
        <dbReference type="ChEBI" id="CHEBI:144029"/>
        <dbReference type="ChEBI" id="CHEBI:144051"/>
    </reaction>
    <physiologicalReaction direction="left-to-right" evidence="9">
        <dbReference type="Rhea" id="RHEA:60877"/>
    </physiologicalReaction>
</comment>
<dbReference type="Proteomes" id="UP000552935">
    <property type="component" value="Unassembled WGS sequence"/>
</dbReference>
<dbReference type="SUPFAM" id="SSF55811">
    <property type="entry name" value="Nudix"/>
    <property type="match status" value="1"/>
</dbReference>
<keyword evidence="6 12" id="KW-0378">Hydrolase</keyword>
<gene>
    <name evidence="12" type="ORF">BWR10_02865</name>
    <name evidence="13" type="ORF">E6L36_11860</name>
    <name evidence="11" type="ORF">H0N82_06590</name>
</gene>
<reference evidence="12 14" key="1">
    <citation type="submission" date="2017-01" db="EMBL/GenBank/DDBJ databases">
        <title>In silico prediction, in vitro antibacterial spectrum and physicochemical properties of a putative bacteriocin produced by Lactobacillus rhamnosus strain L156.4.</title>
        <authorList>
            <person name="Silveira A.M."/>
            <person name="Monteiro A.S."/>
            <person name="Santos V.L."/>
            <person name="Nicoli J.R."/>
            <person name="Azevedo V."/>
            <person name="Soares S.C."/>
            <person name="Castro-Oliveira L."/>
            <person name="Dias-Souza M.V."/>
            <person name="Nardi R.M."/>
        </authorList>
    </citation>
    <scope>NUCLEOTIDE SEQUENCE [LARGE SCALE GENOMIC DNA]</scope>
    <source>
        <strain evidence="12 14">L156.4</strain>
    </source>
</reference>
<evidence type="ECO:0000259" key="10">
    <source>
        <dbReference type="PROSITE" id="PS51462"/>
    </source>
</evidence>
<evidence type="ECO:0000256" key="5">
    <source>
        <dbReference type="ARBA" id="ARBA00022723"/>
    </source>
</evidence>
<evidence type="ECO:0000256" key="9">
    <source>
        <dbReference type="ARBA" id="ARBA00023679"/>
    </source>
</evidence>
<evidence type="ECO:0000313" key="15">
    <source>
        <dbReference type="Proteomes" id="UP000307517"/>
    </source>
</evidence>
<evidence type="ECO:0000313" key="12">
    <source>
        <dbReference type="EMBL" id="ONN75436.1"/>
    </source>
</evidence>
<dbReference type="GO" id="GO:0035529">
    <property type="term" value="F:NADH pyrophosphatase activity"/>
    <property type="evidence" value="ECO:0007669"/>
    <property type="project" value="TreeGrafter"/>
</dbReference>
<comment type="cofactor">
    <cofactor evidence="1">
        <name>Mg(2+)</name>
        <dbReference type="ChEBI" id="CHEBI:18420"/>
    </cofactor>
</comment>
<evidence type="ECO:0000256" key="8">
    <source>
        <dbReference type="ARBA" id="ARBA00023027"/>
    </source>
</evidence>
<dbReference type="PROSITE" id="PS51462">
    <property type="entry name" value="NUDIX"/>
    <property type="match status" value="1"/>
</dbReference>
<sequence length="169" mass="19072">MTFKFCPICGHALIPKLAGDDGNVPYCETCQRFWFPLFADCVLVLVVNEFDEIALVKMPYLSEKYASIISGYMQPGESAEESAKREVIEELGIHLDQLDYAGTYWYKKTSSLMHGFISHTSKQSLVTSPEISEAEWVPASLAPEKMFPDSPDNAALAVYRTYLQTKQRQ</sequence>
<dbReference type="EMBL" id="MTJY01000019">
    <property type="protein sequence ID" value="ONN75436.1"/>
    <property type="molecule type" value="Genomic_DNA"/>
</dbReference>
<evidence type="ECO:0000256" key="3">
    <source>
        <dbReference type="ARBA" id="ARBA00009595"/>
    </source>
</evidence>
<dbReference type="GO" id="GO:0046872">
    <property type="term" value="F:metal ion binding"/>
    <property type="evidence" value="ECO:0007669"/>
    <property type="project" value="UniProtKB-KW"/>
</dbReference>
<comment type="cofactor">
    <cofactor evidence="2">
        <name>Zn(2+)</name>
        <dbReference type="ChEBI" id="CHEBI:29105"/>
    </cofactor>
</comment>
<proteinExistence type="inferred from homology"/>
<evidence type="ECO:0000256" key="1">
    <source>
        <dbReference type="ARBA" id="ARBA00001946"/>
    </source>
</evidence>
<dbReference type="EMBL" id="JACCKI010000003">
    <property type="protein sequence ID" value="NZA04782.1"/>
    <property type="molecule type" value="Genomic_DNA"/>
</dbReference>
<dbReference type="PANTHER" id="PTHR42904">
    <property type="entry name" value="NUDIX HYDROLASE, NUDC SUBFAMILY"/>
    <property type="match status" value="1"/>
</dbReference>
<dbReference type="InterPro" id="IPR000086">
    <property type="entry name" value="NUDIX_hydrolase_dom"/>
</dbReference>
<dbReference type="EC" id="3.6.1.22" evidence="4"/>
<keyword evidence="8" id="KW-0520">NAD</keyword>
<dbReference type="AlphaFoldDB" id="A0A508YTY3"/>
<dbReference type="Proteomes" id="UP000189067">
    <property type="component" value="Unassembled WGS sequence"/>
</dbReference>
<keyword evidence="7" id="KW-0460">Magnesium</keyword>
<dbReference type="EMBL" id="SSHM01000001">
    <property type="protein sequence ID" value="THC80993.1"/>
    <property type="molecule type" value="Genomic_DNA"/>
</dbReference>
<dbReference type="GO" id="GO:0005829">
    <property type="term" value="C:cytosol"/>
    <property type="evidence" value="ECO:0007669"/>
    <property type="project" value="TreeGrafter"/>
</dbReference>
<dbReference type="Gene3D" id="3.90.79.10">
    <property type="entry name" value="Nucleoside Triphosphate Pyrophosphohydrolase"/>
    <property type="match status" value="1"/>
</dbReference>
<reference evidence="11 16" key="3">
    <citation type="submission" date="2020-07" db="EMBL/GenBank/DDBJ databases">
        <title>Organ Donor 1.</title>
        <authorList>
            <person name="Marsh A.J."/>
            <person name="Azcarate-Peril M.A."/>
        </authorList>
    </citation>
    <scope>NUCLEOTIDE SEQUENCE [LARGE SCALE GENOMIC DNA]</scope>
    <source>
        <strain evidence="11 16">AMC0712</strain>
    </source>
</reference>
<dbReference type="InterPro" id="IPR015797">
    <property type="entry name" value="NUDIX_hydrolase-like_dom_sf"/>
</dbReference>
<dbReference type="InterPro" id="IPR049734">
    <property type="entry name" value="NudC-like_C"/>
</dbReference>
<accession>A0A508YTY3</accession>
<reference evidence="13 15" key="2">
    <citation type="submission" date="2019-04" db="EMBL/GenBank/DDBJ databases">
        <title>Genome Announcement to Ensure Probiotic Safety of Lactobacillus rhamnosus UBLR-58.</title>
        <authorList>
            <person name="Sulthana A."/>
            <person name="Lakshmi S.G."/>
            <person name="Madempudi R.S."/>
        </authorList>
    </citation>
    <scope>NUCLEOTIDE SEQUENCE [LARGE SCALE GENOMIC DNA]</scope>
    <source>
        <strain evidence="13 15">UBLR-58</strain>
    </source>
</reference>
<dbReference type="InterPro" id="IPR050241">
    <property type="entry name" value="NAD-cap_RNA_hydrolase_NudC"/>
</dbReference>
<dbReference type="RefSeq" id="WP_005691778.1">
    <property type="nucleotide sequence ID" value="NZ_CABFNI010000010.1"/>
</dbReference>
<name>A0A508YTY3_LACRH</name>
<keyword evidence="5" id="KW-0479">Metal-binding</keyword>
<dbReference type="PANTHER" id="PTHR42904:SF6">
    <property type="entry name" value="NAD-CAPPED RNA HYDROLASE NUDT12"/>
    <property type="match status" value="1"/>
</dbReference>
<evidence type="ECO:0000313" key="14">
    <source>
        <dbReference type="Proteomes" id="UP000189067"/>
    </source>
</evidence>
<protein>
    <recommendedName>
        <fullName evidence="4">NAD(+) diphosphatase</fullName>
        <ecNumber evidence="4">3.6.1.22</ecNumber>
    </recommendedName>
</protein>
<organism evidence="11 16">
    <name type="scientific">Lacticaseibacillus rhamnosus</name>
    <name type="common">Lactobacillus rhamnosus</name>
    <dbReference type="NCBI Taxonomy" id="47715"/>
    <lineage>
        <taxon>Bacteria</taxon>
        <taxon>Bacillati</taxon>
        <taxon>Bacillota</taxon>
        <taxon>Bacilli</taxon>
        <taxon>Lactobacillales</taxon>
        <taxon>Lactobacillaceae</taxon>
        <taxon>Lacticaseibacillus</taxon>
    </lineage>
</organism>
<evidence type="ECO:0000256" key="6">
    <source>
        <dbReference type="ARBA" id="ARBA00022801"/>
    </source>
</evidence>
<evidence type="ECO:0000256" key="7">
    <source>
        <dbReference type="ARBA" id="ARBA00022842"/>
    </source>
</evidence>
<evidence type="ECO:0000256" key="4">
    <source>
        <dbReference type="ARBA" id="ARBA00012381"/>
    </source>
</evidence>
<evidence type="ECO:0000313" key="16">
    <source>
        <dbReference type="Proteomes" id="UP000552935"/>
    </source>
</evidence>
<dbReference type="GO" id="GO:0006742">
    <property type="term" value="P:NADP+ catabolic process"/>
    <property type="evidence" value="ECO:0007669"/>
    <property type="project" value="TreeGrafter"/>
</dbReference>
<comment type="caution">
    <text evidence="11">The sequence shown here is derived from an EMBL/GenBank/DDBJ whole genome shotgun (WGS) entry which is preliminary data.</text>
</comment>
<comment type="similarity">
    <text evidence="3">Belongs to the Nudix hydrolase family. NudC subfamily.</text>
</comment>
<evidence type="ECO:0000256" key="2">
    <source>
        <dbReference type="ARBA" id="ARBA00001947"/>
    </source>
</evidence>
<evidence type="ECO:0000313" key="13">
    <source>
        <dbReference type="EMBL" id="THC80993.1"/>
    </source>
</evidence>